<dbReference type="PANTHER" id="PTHR37302">
    <property type="entry name" value="SLR1116 PROTEIN"/>
    <property type="match status" value="1"/>
</dbReference>
<sequence>MSEGKVARTMLAEAMRTLYGYNRWATERVLDTAEQLTPVQLHMPGEAGHGSIHNTLLHLISTQRSWLSWWDGSLSPEEAYRFRLNPTDYPDLLSLRRAWEELERDTAAFVSRLSEDDLQRIREMPLPDGNGFRQALWQMMLHVANHGTQHRSEVAAMLTHFDCSPGGLDLLFHLWPRGAS</sequence>
<feature type="binding site" evidence="3">
    <location>
        <position position="58"/>
    </location>
    <ligand>
        <name>a divalent metal cation</name>
        <dbReference type="ChEBI" id="CHEBI:60240"/>
    </ligand>
</feature>
<accession>A0A7C2WGD0</accession>
<dbReference type="Pfam" id="PF05163">
    <property type="entry name" value="DinB"/>
    <property type="match status" value="1"/>
</dbReference>
<dbReference type="PANTHER" id="PTHR37302:SF3">
    <property type="entry name" value="DAMAGE-INDUCIBLE PROTEIN DINB"/>
    <property type="match status" value="1"/>
</dbReference>
<comment type="caution">
    <text evidence="4">The sequence shown here is derived from an EMBL/GenBank/DDBJ whole genome shotgun (WGS) entry which is preliminary data.</text>
</comment>
<feature type="binding site" evidence="3">
    <location>
        <position position="146"/>
    </location>
    <ligand>
        <name>a divalent metal cation</name>
        <dbReference type="ChEBI" id="CHEBI:60240"/>
    </ligand>
</feature>
<evidence type="ECO:0008006" key="5">
    <source>
        <dbReference type="Google" id="ProtNLM"/>
    </source>
</evidence>
<evidence type="ECO:0000313" key="4">
    <source>
        <dbReference type="EMBL" id="HEX69886.1"/>
    </source>
</evidence>
<dbReference type="InterPro" id="IPR007837">
    <property type="entry name" value="DinB"/>
</dbReference>
<dbReference type="GO" id="GO:0046872">
    <property type="term" value="F:metal ion binding"/>
    <property type="evidence" value="ECO:0007669"/>
    <property type="project" value="UniProtKB-KW"/>
</dbReference>
<evidence type="ECO:0000256" key="1">
    <source>
        <dbReference type="ARBA" id="ARBA00008635"/>
    </source>
</evidence>
<comment type="similarity">
    <text evidence="1">Belongs to the DinB family.</text>
</comment>
<keyword evidence="2 3" id="KW-0479">Metal-binding</keyword>
<dbReference type="EMBL" id="DSID01000110">
    <property type="protein sequence ID" value="HEX69886.1"/>
    <property type="molecule type" value="Genomic_DNA"/>
</dbReference>
<dbReference type="AlphaFoldDB" id="A0A7C2WGD0"/>
<evidence type="ECO:0000256" key="2">
    <source>
        <dbReference type="ARBA" id="ARBA00022723"/>
    </source>
</evidence>
<feature type="binding site" evidence="3">
    <location>
        <position position="150"/>
    </location>
    <ligand>
        <name>a divalent metal cation</name>
        <dbReference type="ChEBI" id="CHEBI:60240"/>
    </ligand>
</feature>
<name>A0A7C2WGD0_9BACT</name>
<dbReference type="SUPFAM" id="SSF109854">
    <property type="entry name" value="DinB/YfiT-like putative metalloenzymes"/>
    <property type="match status" value="1"/>
</dbReference>
<organism evidence="4">
    <name type="scientific">Thermorudis sp</name>
    <dbReference type="NCBI Taxonomy" id="1969470"/>
    <lineage>
        <taxon>Bacteria</taxon>
        <taxon>Pseudomonadati</taxon>
        <taxon>Thermomicrobiota</taxon>
        <taxon>Thermomicrobia</taxon>
        <taxon>Thermomicrobia incertae sedis</taxon>
        <taxon>Thermorudis</taxon>
    </lineage>
</organism>
<protein>
    <recommendedName>
        <fullName evidence="5">DUF664 domain-containing protein</fullName>
    </recommendedName>
</protein>
<proteinExistence type="inferred from homology"/>
<evidence type="ECO:0000256" key="3">
    <source>
        <dbReference type="PIRSR" id="PIRSR607837-1"/>
    </source>
</evidence>
<gene>
    <name evidence="4" type="ORF">ENP13_01395</name>
</gene>
<dbReference type="InterPro" id="IPR034660">
    <property type="entry name" value="DinB/YfiT-like"/>
</dbReference>
<reference evidence="4" key="1">
    <citation type="journal article" date="2020" name="mSystems">
        <title>Genome- and Community-Level Interaction Insights into Carbon Utilization and Element Cycling Functions of Hydrothermarchaeota in Hydrothermal Sediment.</title>
        <authorList>
            <person name="Zhou Z."/>
            <person name="Liu Y."/>
            <person name="Xu W."/>
            <person name="Pan J."/>
            <person name="Luo Z.H."/>
            <person name="Li M."/>
        </authorList>
    </citation>
    <scope>NUCLEOTIDE SEQUENCE [LARGE SCALE GENOMIC DNA]</scope>
    <source>
        <strain evidence="4">SpSt-192</strain>
    </source>
</reference>
<dbReference type="Gene3D" id="1.20.120.450">
    <property type="entry name" value="dinb family like domain"/>
    <property type="match status" value="1"/>
</dbReference>